<dbReference type="EMBL" id="KB310319">
    <property type="protein sequence ID" value="ELT91854.1"/>
    <property type="molecule type" value="Genomic_DNA"/>
</dbReference>
<dbReference type="OMA" id="TECHTNT"/>
<gene>
    <name evidence="10" type="ORF">CAPTEDRAFT_195436</name>
</gene>
<evidence type="ECO:0000259" key="9">
    <source>
        <dbReference type="PROSITE" id="PS50262"/>
    </source>
</evidence>
<evidence type="ECO:0000256" key="1">
    <source>
        <dbReference type="ARBA" id="ARBA00004141"/>
    </source>
</evidence>
<evidence type="ECO:0000256" key="3">
    <source>
        <dbReference type="ARBA" id="ARBA00022989"/>
    </source>
</evidence>
<dbReference type="InterPro" id="IPR017452">
    <property type="entry name" value="GPCR_Rhodpsn_7TM"/>
</dbReference>
<evidence type="ECO:0000313" key="10">
    <source>
        <dbReference type="EMBL" id="ELT91854.1"/>
    </source>
</evidence>
<feature type="transmembrane region" description="Helical" evidence="8">
    <location>
        <begin position="285"/>
        <end position="309"/>
    </location>
</feature>
<dbReference type="PRINTS" id="PR00237">
    <property type="entry name" value="GPCRRHODOPSN"/>
</dbReference>
<dbReference type="GO" id="GO:0005886">
    <property type="term" value="C:plasma membrane"/>
    <property type="evidence" value="ECO:0007669"/>
    <property type="project" value="TreeGrafter"/>
</dbReference>
<dbReference type="EMBL" id="AMQN01013589">
    <property type="status" value="NOT_ANNOTATED_CDS"/>
    <property type="molecule type" value="Genomic_DNA"/>
</dbReference>
<dbReference type="GO" id="GO:0004930">
    <property type="term" value="F:G protein-coupled receptor activity"/>
    <property type="evidence" value="ECO:0007669"/>
    <property type="project" value="UniProtKB-KW"/>
</dbReference>
<keyword evidence="2 8" id="KW-0812">Transmembrane</keyword>
<evidence type="ECO:0000256" key="4">
    <source>
        <dbReference type="ARBA" id="ARBA00023040"/>
    </source>
</evidence>
<name>R7TDS6_CAPTE</name>
<accession>R7TDS6</accession>
<evidence type="ECO:0000256" key="8">
    <source>
        <dbReference type="SAM" id="Phobius"/>
    </source>
</evidence>
<reference evidence="11" key="3">
    <citation type="submission" date="2015-06" db="UniProtKB">
        <authorList>
            <consortium name="EnsemblMetazoa"/>
        </authorList>
    </citation>
    <scope>IDENTIFICATION</scope>
</reference>
<organism evidence="10">
    <name type="scientific">Capitella teleta</name>
    <name type="common">Polychaete worm</name>
    <dbReference type="NCBI Taxonomy" id="283909"/>
    <lineage>
        <taxon>Eukaryota</taxon>
        <taxon>Metazoa</taxon>
        <taxon>Spiralia</taxon>
        <taxon>Lophotrochozoa</taxon>
        <taxon>Annelida</taxon>
        <taxon>Polychaeta</taxon>
        <taxon>Sedentaria</taxon>
        <taxon>Scolecida</taxon>
        <taxon>Capitellidae</taxon>
        <taxon>Capitella</taxon>
    </lineage>
</organism>
<dbReference type="SUPFAM" id="SSF81321">
    <property type="entry name" value="Family A G protein-coupled receptor-like"/>
    <property type="match status" value="1"/>
</dbReference>
<feature type="transmembrane region" description="Helical" evidence="8">
    <location>
        <begin position="240"/>
        <end position="265"/>
    </location>
</feature>
<evidence type="ECO:0000256" key="6">
    <source>
        <dbReference type="ARBA" id="ARBA00023170"/>
    </source>
</evidence>
<evidence type="ECO:0000313" key="12">
    <source>
        <dbReference type="Proteomes" id="UP000014760"/>
    </source>
</evidence>
<dbReference type="AlphaFoldDB" id="R7TDS6"/>
<reference evidence="10 12" key="2">
    <citation type="journal article" date="2013" name="Nature">
        <title>Insights into bilaterian evolution from three spiralian genomes.</title>
        <authorList>
            <person name="Simakov O."/>
            <person name="Marletaz F."/>
            <person name="Cho S.J."/>
            <person name="Edsinger-Gonzales E."/>
            <person name="Havlak P."/>
            <person name="Hellsten U."/>
            <person name="Kuo D.H."/>
            <person name="Larsson T."/>
            <person name="Lv J."/>
            <person name="Arendt D."/>
            <person name="Savage R."/>
            <person name="Osoegawa K."/>
            <person name="de Jong P."/>
            <person name="Grimwood J."/>
            <person name="Chapman J.A."/>
            <person name="Shapiro H."/>
            <person name="Aerts A."/>
            <person name="Otillar R.P."/>
            <person name="Terry A.Y."/>
            <person name="Boore J.L."/>
            <person name="Grigoriev I.V."/>
            <person name="Lindberg D.R."/>
            <person name="Seaver E.C."/>
            <person name="Weisblat D.A."/>
            <person name="Putnam N.H."/>
            <person name="Rokhsar D.S."/>
        </authorList>
    </citation>
    <scope>NUCLEOTIDE SEQUENCE</scope>
    <source>
        <strain evidence="10 12">I ESC-2004</strain>
    </source>
</reference>
<keyword evidence="12" id="KW-1185">Reference proteome</keyword>
<dbReference type="STRING" id="283909.R7TDS6"/>
<dbReference type="PANTHER" id="PTHR24243">
    <property type="entry name" value="G-PROTEIN COUPLED RECEPTOR"/>
    <property type="match status" value="1"/>
</dbReference>
<keyword evidence="7" id="KW-0807">Transducer</keyword>
<dbReference type="InterPro" id="IPR000276">
    <property type="entry name" value="GPCR_Rhodpsn"/>
</dbReference>
<feature type="domain" description="G-protein coupled receptors family 1 profile" evidence="9">
    <location>
        <begin position="46"/>
        <end position="307"/>
    </location>
</feature>
<evidence type="ECO:0000256" key="2">
    <source>
        <dbReference type="ARBA" id="ARBA00022692"/>
    </source>
</evidence>
<keyword evidence="3 8" id="KW-1133">Transmembrane helix</keyword>
<sequence>MSTNTTPYFTDAPALAEKRYFPEATFILWWEKIFFAVLVVIFGMIGNLLSFLLLSRHRFHNSAAAFYMRALSLSDAGVMLGLVGNHTMRIYQVHIHSTIYCKIVYFIIKWLMAVSDWILGAMCLERSIAISFPLKSKRFLKPRNNRFALGVILALLGVYYSYTFEAYGSIQGICRTVSVAYPVNIRTMVDYVLVLVPMFLIISSNIVIIVSTVRSARQKLTLTESTEAGSSVANSTQRSLVAMLVTISVAFVVLKSPYFLVKFILPESVTKKPGFQFVSRKEAVYRFIMSFFTANMYVNNAVNFYLYMLSGREYRRELKMLVTRLCKRKTEVPVEKGNASTSTLSTSG</sequence>
<evidence type="ECO:0000256" key="7">
    <source>
        <dbReference type="ARBA" id="ARBA00023224"/>
    </source>
</evidence>
<dbReference type="PANTHER" id="PTHR24243:SF230">
    <property type="entry name" value="G-PROTEIN COUPLED RECEPTORS FAMILY 1 PROFILE DOMAIN-CONTAINING PROTEIN"/>
    <property type="match status" value="1"/>
</dbReference>
<protein>
    <recommendedName>
        <fullName evidence="9">G-protein coupled receptors family 1 profile domain-containing protein</fullName>
    </recommendedName>
</protein>
<feature type="transmembrane region" description="Helical" evidence="8">
    <location>
        <begin position="33"/>
        <end position="54"/>
    </location>
</feature>
<dbReference type="Gene3D" id="1.20.1070.10">
    <property type="entry name" value="Rhodopsin 7-helix transmembrane proteins"/>
    <property type="match status" value="1"/>
</dbReference>
<reference evidence="12" key="1">
    <citation type="submission" date="2012-12" db="EMBL/GenBank/DDBJ databases">
        <authorList>
            <person name="Hellsten U."/>
            <person name="Grimwood J."/>
            <person name="Chapman J.A."/>
            <person name="Shapiro H."/>
            <person name="Aerts A."/>
            <person name="Otillar R.P."/>
            <person name="Terry A.Y."/>
            <person name="Boore J.L."/>
            <person name="Simakov O."/>
            <person name="Marletaz F."/>
            <person name="Cho S.-J."/>
            <person name="Edsinger-Gonzales E."/>
            <person name="Havlak P."/>
            <person name="Kuo D.-H."/>
            <person name="Larsson T."/>
            <person name="Lv J."/>
            <person name="Arendt D."/>
            <person name="Savage R."/>
            <person name="Osoegawa K."/>
            <person name="de Jong P."/>
            <person name="Lindberg D.R."/>
            <person name="Seaver E.C."/>
            <person name="Weisblat D.A."/>
            <person name="Putnam N.H."/>
            <person name="Grigoriev I.V."/>
            <person name="Rokhsar D.S."/>
        </authorList>
    </citation>
    <scope>NUCLEOTIDE SEQUENCE</scope>
    <source>
        <strain evidence="12">I ESC-2004</strain>
    </source>
</reference>
<keyword evidence="4" id="KW-0297">G-protein coupled receptor</keyword>
<dbReference type="Pfam" id="PF00001">
    <property type="entry name" value="7tm_1"/>
    <property type="match status" value="1"/>
</dbReference>
<dbReference type="EnsemblMetazoa" id="CapteT195436">
    <property type="protein sequence ID" value="CapteP195436"/>
    <property type="gene ID" value="CapteG195436"/>
</dbReference>
<keyword evidence="5 8" id="KW-0472">Membrane</keyword>
<evidence type="ECO:0000313" key="11">
    <source>
        <dbReference type="EnsemblMetazoa" id="CapteP195436"/>
    </source>
</evidence>
<keyword evidence="6" id="KW-0675">Receptor</keyword>
<feature type="transmembrane region" description="Helical" evidence="8">
    <location>
        <begin position="191"/>
        <end position="213"/>
    </location>
</feature>
<dbReference type="Proteomes" id="UP000014760">
    <property type="component" value="Unassembled WGS sequence"/>
</dbReference>
<proteinExistence type="predicted"/>
<comment type="subcellular location">
    <subcellularLocation>
        <location evidence="1">Membrane</location>
        <topology evidence="1">Multi-pass membrane protein</topology>
    </subcellularLocation>
</comment>
<dbReference type="PROSITE" id="PS50262">
    <property type="entry name" value="G_PROTEIN_RECEP_F1_2"/>
    <property type="match status" value="1"/>
</dbReference>
<feature type="transmembrane region" description="Helical" evidence="8">
    <location>
        <begin position="145"/>
        <end position="162"/>
    </location>
</feature>
<evidence type="ECO:0000256" key="5">
    <source>
        <dbReference type="ARBA" id="ARBA00023136"/>
    </source>
</evidence>
<dbReference type="HOGENOM" id="CLU_802249_0_0_1"/>